<protein>
    <submittedName>
        <fullName evidence="3">Xylanase</fullName>
    </submittedName>
</protein>
<keyword evidence="3" id="KW-0858">Xylan degradation</keyword>
<organism evidence="3 4">
    <name type="scientific">Prevotella herbatica</name>
    <dbReference type="NCBI Taxonomy" id="2801997"/>
    <lineage>
        <taxon>Bacteria</taxon>
        <taxon>Pseudomonadati</taxon>
        <taxon>Bacteroidota</taxon>
        <taxon>Bacteroidia</taxon>
        <taxon>Bacteroidales</taxon>
        <taxon>Prevotellaceae</taxon>
        <taxon>Prevotella</taxon>
    </lineage>
</organism>
<reference evidence="3 4" key="1">
    <citation type="journal article" date="2022" name="Int. J. Syst. Evol. Microbiol.">
        <title>Prevotella herbatica sp. nov., a plant polysaccharide-decomposing anaerobic bacterium isolated from a methanogenic reactor.</title>
        <authorList>
            <person name="Uek A."/>
            <person name="Tonouchi A."/>
            <person name="Kaku N."/>
            <person name="Ueki K."/>
        </authorList>
    </citation>
    <scope>NUCLEOTIDE SEQUENCE [LARGE SCALE GENOMIC DNA]</scope>
    <source>
        <strain evidence="3 4">WR041</strain>
    </source>
</reference>
<feature type="domain" description="Endo-beta-1,6-galactanase-like" evidence="2">
    <location>
        <begin position="23"/>
        <end position="385"/>
    </location>
</feature>
<sequence length="583" mass="64102">MKRFYLSLLLAASLFTVKAQSTFTITLDPTTTYQTISDFGASDCWTADYVGKYFSAAQKSQAAKWLFSQNFDSNGAPEGIGLSVWRVNIGAGSADQGSESNISDATRRTDCFLSKDGTYNWDKSSGQQYFMQQAKQYGVDNFLLFSNSAPVYFTANGLANNKNNASGANLKADSYDDFAEFLANVTAHFSENGYNIKYIDPVNEPAFNWTDGQEGSPWQNNEISKLVRELDKSLTSRNLSTQIIMPEASSLDRLYQQCSNYNGRASNQIEAFWNKTNTDTYIGDLSHVAKAVAGHDYWTFTTNDALTTTRENVAAAAAKYGLNVMQTEWSMLDAAPNAETGFPDSYENATDMDIALFMGKLIHIGMTQGNFISWSYWTAMAQSMYAQKNRFELIRLNATDDNNTYESYGNLNTGGTVTATPNLWVLGNYSRFIRPGYKRIALSGDGDINSLMGSAYVSPDGKKVVAVFVNMNAVAKGVKLAADNFSKTISSVKKYTTDATNNLTCDETITDPTLRITVPPGSVVTFTFDLDTTAGINNVKIDSAKADNGIYNLNGQKVADSADKYNSLEHGVYIINGKKLIKK</sequence>
<dbReference type="SUPFAM" id="SSF51445">
    <property type="entry name" value="(Trans)glycosidases"/>
    <property type="match status" value="1"/>
</dbReference>
<keyword evidence="3" id="KW-0326">Glycosidase</keyword>
<dbReference type="GO" id="GO:0016798">
    <property type="term" value="F:hydrolase activity, acting on glycosyl bonds"/>
    <property type="evidence" value="ECO:0007669"/>
    <property type="project" value="UniProtKB-KW"/>
</dbReference>
<accession>A0ABM7NVK5</accession>
<keyword evidence="3" id="KW-0624">Polysaccharide degradation</keyword>
<evidence type="ECO:0000259" key="2">
    <source>
        <dbReference type="Pfam" id="PF14587"/>
    </source>
</evidence>
<keyword evidence="4" id="KW-1185">Reference proteome</keyword>
<dbReference type="GO" id="GO:0045493">
    <property type="term" value="P:xylan catabolic process"/>
    <property type="evidence" value="ECO:0007669"/>
    <property type="project" value="UniProtKB-KW"/>
</dbReference>
<dbReference type="InterPro" id="IPR013780">
    <property type="entry name" value="Glyco_hydro_b"/>
</dbReference>
<dbReference type="EMBL" id="AP024484">
    <property type="protein sequence ID" value="BCS84534.1"/>
    <property type="molecule type" value="Genomic_DNA"/>
</dbReference>
<proteinExistence type="predicted"/>
<evidence type="ECO:0000313" key="3">
    <source>
        <dbReference type="EMBL" id="BCS84534.1"/>
    </source>
</evidence>
<dbReference type="PANTHER" id="PTHR42767">
    <property type="entry name" value="ENDO-BETA-1,6-GALACTANASE"/>
    <property type="match status" value="1"/>
</dbReference>
<dbReference type="InterPro" id="IPR017853">
    <property type="entry name" value="GH"/>
</dbReference>
<evidence type="ECO:0000313" key="4">
    <source>
        <dbReference type="Proteomes" id="UP001319045"/>
    </source>
</evidence>
<dbReference type="Gene3D" id="2.60.40.1180">
    <property type="entry name" value="Golgi alpha-mannosidase II"/>
    <property type="match status" value="1"/>
</dbReference>
<keyword evidence="3" id="KW-0378">Hydrolase</keyword>
<dbReference type="SUPFAM" id="SSF51011">
    <property type="entry name" value="Glycosyl hydrolase domain"/>
    <property type="match status" value="1"/>
</dbReference>
<evidence type="ECO:0000256" key="1">
    <source>
        <dbReference type="SAM" id="SignalP"/>
    </source>
</evidence>
<feature type="chain" id="PRO_5047238992" evidence="1">
    <location>
        <begin position="20"/>
        <end position="583"/>
    </location>
</feature>
<keyword evidence="3" id="KW-0119">Carbohydrate metabolism</keyword>
<name>A0ABM7NVK5_9BACT</name>
<dbReference type="Pfam" id="PF14587">
    <property type="entry name" value="Glyco_hydr_30_2"/>
    <property type="match status" value="1"/>
</dbReference>
<keyword evidence="1" id="KW-0732">Signal</keyword>
<dbReference type="RefSeq" id="WP_207154701.1">
    <property type="nucleotide sequence ID" value="NZ_AP024484.1"/>
</dbReference>
<dbReference type="InterPro" id="IPR039743">
    <property type="entry name" value="6GAL/EXGAL"/>
</dbReference>
<gene>
    <name evidence="3" type="ORF">prwr041_04270</name>
</gene>
<dbReference type="InterPro" id="IPR039514">
    <property type="entry name" value="6GAL-like"/>
</dbReference>
<dbReference type="Proteomes" id="UP001319045">
    <property type="component" value="Chromosome"/>
</dbReference>
<feature type="signal peptide" evidence="1">
    <location>
        <begin position="1"/>
        <end position="19"/>
    </location>
</feature>
<dbReference type="Gene3D" id="3.20.20.80">
    <property type="entry name" value="Glycosidases"/>
    <property type="match status" value="1"/>
</dbReference>
<dbReference type="PANTHER" id="PTHR42767:SF1">
    <property type="entry name" value="ENDO-BETA-1,6-GALACTANASE-LIKE DOMAIN-CONTAINING PROTEIN"/>
    <property type="match status" value="1"/>
</dbReference>